<proteinExistence type="inferred from homology"/>
<evidence type="ECO:0000313" key="10">
    <source>
        <dbReference type="Proteomes" id="UP000285864"/>
    </source>
</evidence>
<evidence type="ECO:0000256" key="4">
    <source>
        <dbReference type="ARBA" id="ARBA00022475"/>
    </source>
</evidence>
<dbReference type="PANTHER" id="PTHR36838:SF1">
    <property type="entry name" value="SLR1864 PROTEIN"/>
    <property type="match status" value="1"/>
</dbReference>
<feature type="transmembrane region" description="Helical" evidence="8">
    <location>
        <begin position="221"/>
        <end position="241"/>
    </location>
</feature>
<protein>
    <submittedName>
        <fullName evidence="9">AEC family transporter</fullName>
    </submittedName>
</protein>
<dbReference type="EMBL" id="QRUU01000008">
    <property type="protein sequence ID" value="RGR99025.1"/>
    <property type="molecule type" value="Genomic_DNA"/>
</dbReference>
<feature type="transmembrane region" description="Helical" evidence="8">
    <location>
        <begin position="160"/>
        <end position="180"/>
    </location>
</feature>
<feature type="transmembrane region" description="Helical" evidence="8">
    <location>
        <begin position="62"/>
        <end position="84"/>
    </location>
</feature>
<dbReference type="AlphaFoldDB" id="A0A412GVT9"/>
<evidence type="ECO:0000256" key="3">
    <source>
        <dbReference type="ARBA" id="ARBA00022448"/>
    </source>
</evidence>
<dbReference type="InterPro" id="IPR004776">
    <property type="entry name" value="Mem_transp_PIN-like"/>
</dbReference>
<feature type="transmembrane region" description="Helical" evidence="8">
    <location>
        <begin position="6"/>
        <end position="22"/>
    </location>
</feature>
<evidence type="ECO:0000256" key="8">
    <source>
        <dbReference type="SAM" id="Phobius"/>
    </source>
</evidence>
<evidence type="ECO:0000256" key="2">
    <source>
        <dbReference type="ARBA" id="ARBA00010145"/>
    </source>
</evidence>
<reference evidence="9 10" key="1">
    <citation type="submission" date="2018-08" db="EMBL/GenBank/DDBJ databases">
        <title>A genome reference for cultivated species of the human gut microbiota.</title>
        <authorList>
            <person name="Zou Y."/>
            <person name="Xue W."/>
            <person name="Luo G."/>
        </authorList>
    </citation>
    <scope>NUCLEOTIDE SEQUENCE [LARGE SCALE GENOMIC DNA]</scope>
    <source>
        <strain evidence="9 10">AF24-2</strain>
    </source>
</reference>
<comment type="subcellular location">
    <subcellularLocation>
        <location evidence="1">Cell membrane</location>
        <topology evidence="1">Multi-pass membrane protein</topology>
    </subcellularLocation>
</comment>
<dbReference type="Proteomes" id="UP000285864">
    <property type="component" value="Unassembled WGS sequence"/>
</dbReference>
<name>A0A412GVT9_9BACT</name>
<keyword evidence="4" id="KW-1003">Cell membrane</keyword>
<keyword evidence="10" id="KW-1185">Reference proteome</keyword>
<comment type="similarity">
    <text evidence="2">Belongs to the auxin efflux carrier (TC 2.A.69) family.</text>
</comment>
<keyword evidence="6 8" id="KW-1133">Transmembrane helix</keyword>
<comment type="caution">
    <text evidence="9">The sequence shown here is derived from an EMBL/GenBank/DDBJ whole genome shotgun (WGS) entry which is preliminary data.</text>
</comment>
<organism evidence="9 10">
    <name type="scientific">Phocaeicola coprocola</name>
    <dbReference type="NCBI Taxonomy" id="310298"/>
    <lineage>
        <taxon>Bacteria</taxon>
        <taxon>Pseudomonadati</taxon>
        <taxon>Bacteroidota</taxon>
        <taxon>Bacteroidia</taxon>
        <taxon>Bacteroidales</taxon>
        <taxon>Bacteroidaceae</taxon>
        <taxon>Phocaeicola</taxon>
    </lineage>
</organism>
<sequence length="302" mass="33021">MNAIVTQMIILFILVVVGYIISKKKMMDADFDRKLSVFVINVACPCLILSSVMGDTLPDKHFIIPLLIVGFATYVILIGAGFLLPHYLPIKATDRGIYSFMLAFGNVGFIGYPIVASIFGANAVFYASILNFPSTLLIFVFGTLFISGDQGKMKFKWDTLYCPAMIASYLSILIVATGWIPPKVISTPLTLLGNMTVPSALLIIGSSIAQIPIRRMLGTSNIYITAILRLFAIPLLILYLSRLCHVEPTIANINVILAAMPVASYGTLFCIQYEKGETIMAQGTFITTLLSVLTIPLLTLFL</sequence>
<feature type="transmembrane region" description="Helical" evidence="8">
    <location>
        <begin position="96"/>
        <end position="119"/>
    </location>
</feature>
<dbReference type="Pfam" id="PF03547">
    <property type="entry name" value="Mem_trans"/>
    <property type="match status" value="1"/>
</dbReference>
<keyword evidence="5 8" id="KW-0812">Transmembrane</keyword>
<dbReference type="RefSeq" id="WP_022125014.1">
    <property type="nucleotide sequence ID" value="NZ_CATZZN010000012.1"/>
</dbReference>
<feature type="transmembrane region" description="Helical" evidence="8">
    <location>
        <begin position="192"/>
        <end position="209"/>
    </location>
</feature>
<evidence type="ECO:0000256" key="6">
    <source>
        <dbReference type="ARBA" id="ARBA00022989"/>
    </source>
</evidence>
<evidence type="ECO:0000256" key="5">
    <source>
        <dbReference type="ARBA" id="ARBA00022692"/>
    </source>
</evidence>
<accession>A0A412GVT9</accession>
<dbReference type="PANTHER" id="PTHR36838">
    <property type="entry name" value="AUXIN EFFLUX CARRIER FAMILY PROTEIN"/>
    <property type="match status" value="1"/>
</dbReference>
<feature type="transmembrane region" description="Helical" evidence="8">
    <location>
        <begin position="34"/>
        <end position="50"/>
    </location>
</feature>
<dbReference type="InterPro" id="IPR038770">
    <property type="entry name" value="Na+/solute_symporter_sf"/>
</dbReference>
<dbReference type="Gene3D" id="1.20.1530.20">
    <property type="match status" value="1"/>
</dbReference>
<dbReference type="GO" id="GO:0005886">
    <property type="term" value="C:plasma membrane"/>
    <property type="evidence" value="ECO:0007669"/>
    <property type="project" value="UniProtKB-SubCell"/>
</dbReference>
<feature type="transmembrane region" description="Helical" evidence="8">
    <location>
        <begin position="253"/>
        <end position="271"/>
    </location>
</feature>
<gene>
    <name evidence="9" type="ORF">DWY20_02930</name>
</gene>
<keyword evidence="7 8" id="KW-0472">Membrane</keyword>
<feature type="transmembrane region" description="Helical" evidence="8">
    <location>
        <begin position="283"/>
        <end position="301"/>
    </location>
</feature>
<feature type="transmembrane region" description="Helical" evidence="8">
    <location>
        <begin position="125"/>
        <end position="148"/>
    </location>
</feature>
<dbReference type="GO" id="GO:0055085">
    <property type="term" value="P:transmembrane transport"/>
    <property type="evidence" value="ECO:0007669"/>
    <property type="project" value="InterPro"/>
</dbReference>
<evidence type="ECO:0000256" key="1">
    <source>
        <dbReference type="ARBA" id="ARBA00004651"/>
    </source>
</evidence>
<evidence type="ECO:0000256" key="7">
    <source>
        <dbReference type="ARBA" id="ARBA00023136"/>
    </source>
</evidence>
<evidence type="ECO:0000313" key="9">
    <source>
        <dbReference type="EMBL" id="RGR99025.1"/>
    </source>
</evidence>
<keyword evidence="3" id="KW-0813">Transport</keyword>